<dbReference type="Proteomes" id="UP000479000">
    <property type="component" value="Unassembled WGS sequence"/>
</dbReference>
<keyword evidence="3" id="KW-1185">Reference proteome</keyword>
<evidence type="ECO:0000256" key="1">
    <source>
        <dbReference type="SAM" id="MobiDB-lite"/>
    </source>
</evidence>
<feature type="compositionally biased region" description="Low complexity" evidence="1">
    <location>
        <begin position="38"/>
        <end position="50"/>
    </location>
</feature>
<feature type="compositionally biased region" description="Basic and acidic residues" evidence="1">
    <location>
        <begin position="102"/>
        <end position="116"/>
    </location>
</feature>
<proteinExistence type="predicted"/>
<feature type="region of interest" description="Disordered" evidence="1">
    <location>
        <begin position="29"/>
        <end position="59"/>
    </location>
</feature>
<organism evidence="2 3">
    <name type="scientific">Nesidiocoris tenuis</name>
    <dbReference type="NCBI Taxonomy" id="355587"/>
    <lineage>
        <taxon>Eukaryota</taxon>
        <taxon>Metazoa</taxon>
        <taxon>Ecdysozoa</taxon>
        <taxon>Arthropoda</taxon>
        <taxon>Hexapoda</taxon>
        <taxon>Insecta</taxon>
        <taxon>Pterygota</taxon>
        <taxon>Neoptera</taxon>
        <taxon>Paraneoptera</taxon>
        <taxon>Hemiptera</taxon>
        <taxon>Heteroptera</taxon>
        <taxon>Panheteroptera</taxon>
        <taxon>Cimicomorpha</taxon>
        <taxon>Miridae</taxon>
        <taxon>Dicyphina</taxon>
        <taxon>Nesidiocoris</taxon>
    </lineage>
</organism>
<reference evidence="2 3" key="1">
    <citation type="submission" date="2020-02" db="EMBL/GenBank/DDBJ databases">
        <authorList>
            <person name="Ferguson B K."/>
        </authorList>
    </citation>
    <scope>NUCLEOTIDE SEQUENCE [LARGE SCALE GENOMIC DNA]</scope>
</reference>
<accession>A0A6H5GKK3</accession>
<gene>
    <name evidence="2" type="ORF">NTEN_LOCUS9833</name>
</gene>
<dbReference type="AlphaFoldDB" id="A0A6H5GKK3"/>
<name>A0A6H5GKK3_9HEMI</name>
<protein>
    <submittedName>
        <fullName evidence="2">Uncharacterized protein</fullName>
    </submittedName>
</protein>
<evidence type="ECO:0000313" key="3">
    <source>
        <dbReference type="Proteomes" id="UP000479000"/>
    </source>
</evidence>
<sequence length="315" mass="35417">MDCTKLWSSTAHFSAEFVRSTLRFEQNDFSIESDRNATPTTGPPGNSSTSQRESKPFPSRSDVLFLRSFRRQSVEKRDGRDSVFIRITILKKYLDSSLRLNNSKDKPQTEAKESNRAGRLRSRAKFRPAHLVDQTGEHLNRFGSQFGIFYGSIKIPIHATSYINRGKIWRNKFLVDPRHWTKLGQLGSITSSNGAFERTALLKSGSDLQALGHSANAQKRSLIEGTRERLQHSQPDPMADPEIAGTKSLLADFEIPLQAYSFLTSHSNRARCEGLAQLTCDANRGNEKVVPEAKLEQQASSRTHQPKTKLNCGRP</sequence>
<feature type="region of interest" description="Disordered" evidence="1">
    <location>
        <begin position="100"/>
        <end position="125"/>
    </location>
</feature>
<evidence type="ECO:0000313" key="2">
    <source>
        <dbReference type="EMBL" id="CAB0004356.1"/>
    </source>
</evidence>
<feature type="region of interest" description="Disordered" evidence="1">
    <location>
        <begin position="294"/>
        <end position="315"/>
    </location>
</feature>
<dbReference type="EMBL" id="CADCXU010014875">
    <property type="protein sequence ID" value="CAB0004356.1"/>
    <property type="molecule type" value="Genomic_DNA"/>
</dbReference>